<evidence type="ECO:0000313" key="1">
    <source>
        <dbReference type="EMBL" id="QGM46030.1"/>
    </source>
</evidence>
<dbReference type="SUPFAM" id="SSF53822">
    <property type="entry name" value="Periplasmic binding protein-like I"/>
    <property type="match status" value="1"/>
</dbReference>
<dbReference type="AlphaFoldDB" id="A0A6B8KHS6"/>
<dbReference type="RefSeq" id="WP_136496291.1">
    <property type="nucleotide sequence ID" value="NZ_CP046052.1"/>
</dbReference>
<sequence length="177" mass="19227">MCGGSASAELAVRTEVLREVHSRETISILDIPANDDTIAGARLGAFDTTTTGKFFGQSFEVLDQILLDGEDIDSAIQFLAYNGVALIVADPSAHHLLSAAGIAKPKNLPLFNVSATDDRLREEDCRSNILHVVPTRSILAVIHQFFRTRHFGRRSSGIEMQAQIDKRIFSAEAPPPG</sequence>
<dbReference type="InterPro" id="IPR028082">
    <property type="entry name" value="Peripla_BP_I"/>
</dbReference>
<keyword evidence="2" id="KW-1185">Reference proteome</keyword>
<organism evidence="1 2">
    <name type="scientific">Methylocystis heyeri</name>
    <dbReference type="NCBI Taxonomy" id="391905"/>
    <lineage>
        <taxon>Bacteria</taxon>
        <taxon>Pseudomonadati</taxon>
        <taxon>Pseudomonadota</taxon>
        <taxon>Alphaproteobacteria</taxon>
        <taxon>Hyphomicrobiales</taxon>
        <taxon>Methylocystaceae</taxon>
        <taxon>Methylocystis</taxon>
    </lineage>
</organism>
<dbReference type="KEGG" id="mhey:H2LOC_010140"/>
<reference evidence="1 2" key="1">
    <citation type="submission" date="2019-11" db="EMBL/GenBank/DDBJ databases">
        <title>The genome sequence of Methylocystis heyeri.</title>
        <authorList>
            <person name="Oshkin I.Y."/>
            <person name="Miroshnikov K."/>
            <person name="Dedysh S.N."/>
        </authorList>
    </citation>
    <scope>NUCLEOTIDE SEQUENCE [LARGE SCALE GENOMIC DNA]</scope>
    <source>
        <strain evidence="1 2">H2</strain>
    </source>
</reference>
<name>A0A6B8KHS6_9HYPH</name>
<gene>
    <name evidence="1" type="ORF">H2LOC_010140</name>
</gene>
<accession>A0A6B8KHS6</accession>
<evidence type="ECO:0000313" key="2">
    <source>
        <dbReference type="Proteomes" id="UP000309061"/>
    </source>
</evidence>
<dbReference type="Proteomes" id="UP000309061">
    <property type="component" value="Chromosome"/>
</dbReference>
<dbReference type="Gene3D" id="3.40.50.2300">
    <property type="match status" value="1"/>
</dbReference>
<dbReference type="OrthoDB" id="5341635at2"/>
<protein>
    <submittedName>
        <fullName evidence="1">Uncharacterized protein</fullName>
    </submittedName>
</protein>
<dbReference type="EMBL" id="CP046052">
    <property type="protein sequence ID" value="QGM46030.1"/>
    <property type="molecule type" value="Genomic_DNA"/>
</dbReference>
<proteinExistence type="predicted"/>